<protein>
    <submittedName>
        <fullName evidence="1">Uncharacterized protein</fullName>
    </submittedName>
</protein>
<gene>
    <name evidence="1" type="ORF">HDA36_002479</name>
</gene>
<reference evidence="1 2" key="1">
    <citation type="submission" date="2020-08" db="EMBL/GenBank/DDBJ databases">
        <title>Sequencing the genomes of 1000 actinobacteria strains.</title>
        <authorList>
            <person name="Klenk H.-P."/>
        </authorList>
    </citation>
    <scope>NUCLEOTIDE SEQUENCE [LARGE SCALE GENOMIC DNA]</scope>
    <source>
        <strain evidence="1 2">DSM 44551</strain>
    </source>
</reference>
<comment type="caution">
    <text evidence="1">The sequence shown here is derived from an EMBL/GenBank/DDBJ whole genome shotgun (WGS) entry which is preliminary data.</text>
</comment>
<proteinExistence type="predicted"/>
<dbReference type="EMBL" id="JACHDB010000001">
    <property type="protein sequence ID" value="MBB5432395.1"/>
    <property type="molecule type" value="Genomic_DNA"/>
</dbReference>
<dbReference type="RefSeq" id="WP_184391968.1">
    <property type="nucleotide sequence ID" value="NZ_BAAAJD010000042.1"/>
</dbReference>
<organism evidence="1 2">
    <name type="scientific">Nocardiopsis composta</name>
    <dbReference type="NCBI Taxonomy" id="157465"/>
    <lineage>
        <taxon>Bacteria</taxon>
        <taxon>Bacillati</taxon>
        <taxon>Actinomycetota</taxon>
        <taxon>Actinomycetes</taxon>
        <taxon>Streptosporangiales</taxon>
        <taxon>Nocardiopsidaceae</taxon>
        <taxon>Nocardiopsis</taxon>
    </lineage>
</organism>
<evidence type="ECO:0000313" key="2">
    <source>
        <dbReference type="Proteomes" id="UP000572635"/>
    </source>
</evidence>
<name>A0A7W8QLB4_9ACTN</name>
<accession>A0A7W8QLB4</accession>
<sequence>METTRAEEAVPWSEEKYREWLDYCIEYGKSTWVPFNVLLWEVEGLLGEPTRRERTEGMLRLAGDLFDAGVRPIDLTDGDSSPFIPWNLPKEEALARIRAGLDGLREDIDSIDICWFTHLEETAR</sequence>
<dbReference type="Proteomes" id="UP000572635">
    <property type="component" value="Unassembled WGS sequence"/>
</dbReference>
<evidence type="ECO:0000313" key="1">
    <source>
        <dbReference type="EMBL" id="MBB5432395.1"/>
    </source>
</evidence>
<dbReference type="AlphaFoldDB" id="A0A7W8QLB4"/>
<keyword evidence="2" id="KW-1185">Reference proteome</keyword>